<reference evidence="2 3" key="1">
    <citation type="journal article" date="2014" name="Genome Announc.">
        <title>Draft Genome Sequence of the Haloacid-Degrading Burkholderia caribensis Strain MBA4.</title>
        <authorList>
            <person name="Pan Y."/>
            <person name="Kong K.F."/>
            <person name="Tsang J.S."/>
        </authorList>
    </citation>
    <scope>NUCLEOTIDE SEQUENCE [LARGE SCALE GENOMIC DNA]</scope>
    <source>
        <strain evidence="2 3">MBA4</strain>
    </source>
</reference>
<gene>
    <name evidence="2" type="ORF">K788_0000695</name>
</gene>
<accession>A0A0N7JV46</accession>
<proteinExistence type="predicted"/>
<dbReference type="AlphaFoldDB" id="A0A0N7JV46"/>
<dbReference type="Proteomes" id="UP000019146">
    <property type="component" value="Chromosome 2"/>
</dbReference>
<sequence length="38" mass="4292">MSAFDDGRMSAYGRLIARQRMESRAGADMNRTRKQEAG</sequence>
<dbReference type="KEGG" id="bcai:K788_0000695"/>
<dbReference type="EMBL" id="CP012747">
    <property type="protein sequence ID" value="ALL68197.1"/>
    <property type="molecule type" value="Genomic_DNA"/>
</dbReference>
<evidence type="ECO:0000256" key="1">
    <source>
        <dbReference type="SAM" id="MobiDB-lite"/>
    </source>
</evidence>
<feature type="compositionally biased region" description="Basic and acidic residues" evidence="1">
    <location>
        <begin position="19"/>
        <end position="38"/>
    </location>
</feature>
<evidence type="ECO:0000313" key="3">
    <source>
        <dbReference type="Proteomes" id="UP000019146"/>
    </source>
</evidence>
<name>A0A0N7JV46_9BURK</name>
<organism evidence="2 3">
    <name type="scientific">Paraburkholderia caribensis MBA4</name>
    <dbReference type="NCBI Taxonomy" id="1323664"/>
    <lineage>
        <taxon>Bacteria</taxon>
        <taxon>Pseudomonadati</taxon>
        <taxon>Pseudomonadota</taxon>
        <taxon>Betaproteobacteria</taxon>
        <taxon>Burkholderiales</taxon>
        <taxon>Burkholderiaceae</taxon>
        <taxon>Paraburkholderia</taxon>
    </lineage>
</organism>
<feature type="region of interest" description="Disordered" evidence="1">
    <location>
        <begin position="15"/>
        <end position="38"/>
    </location>
</feature>
<evidence type="ECO:0000313" key="2">
    <source>
        <dbReference type="EMBL" id="ALL68197.1"/>
    </source>
</evidence>
<protein>
    <submittedName>
        <fullName evidence="2">Uncharacterized protein</fullName>
    </submittedName>
</protein>